<dbReference type="SUPFAM" id="SSF48403">
    <property type="entry name" value="Ankyrin repeat"/>
    <property type="match status" value="1"/>
</dbReference>
<sequence length="471" mass="51436">MIAECAAARERGDWRAACAAARIDVAFTDAGPVAGLLAGFAPDLLRWHLPRSSSGNAALATGMRFLLAPDRPITPDTWVLVVRSPRWVTGTQRLTLEAARAGDLEEGPVFPLPPHLWDARRSAELRAPAAGDTADLPAVAPTARPRGAGTIDLWASAGWLIDQADARSWPRADRATLDGMDPWTAARTLRWIADRFRGWSFPVRADGHPRSPVRHVRLEVAGKRNGITRSLLDPPQPGMTPARPSLHPVLLRRPVEIGLVARGRIAVREVHPLVRAALFPDAPAGSVPPRRHAHDVRVRVRCGGRWHWVGLRGNDLDLLEHTDADRMREQALRAFGGSLAGCFRAESAWYGGDGAVPRGLLEHRRDLWRRMEHGGSRVVLAMLDAGLDPHLRDGQGRTLLHRIHLFDHTELLPRLLAAGLDVNAVSRRGWTPMCEALVHSAPAELLQALNAAGAYPQLSLTDPAEWAAPPP</sequence>
<dbReference type="Gene3D" id="1.25.40.20">
    <property type="entry name" value="Ankyrin repeat-containing domain"/>
    <property type="match status" value="1"/>
</dbReference>
<evidence type="ECO:0000313" key="2">
    <source>
        <dbReference type="EMBL" id="MBO3739274.1"/>
    </source>
</evidence>
<keyword evidence="1" id="KW-0040">ANK repeat</keyword>
<comment type="caution">
    <text evidence="2">The sequence shown here is derived from an EMBL/GenBank/DDBJ whole genome shotgun (WGS) entry which is preliminary data.</text>
</comment>
<dbReference type="PROSITE" id="PS50088">
    <property type="entry name" value="ANK_REPEAT"/>
    <property type="match status" value="1"/>
</dbReference>
<feature type="repeat" description="ANK" evidence="1">
    <location>
        <begin position="395"/>
        <end position="427"/>
    </location>
</feature>
<evidence type="ECO:0000256" key="1">
    <source>
        <dbReference type="PROSITE-ProRule" id="PRU00023"/>
    </source>
</evidence>
<name>A0ABS3UKH8_9ACTN</name>
<dbReference type="RefSeq" id="WP_208468425.1">
    <property type="nucleotide sequence ID" value="NZ_JAGFNS010000010.1"/>
</dbReference>
<evidence type="ECO:0000313" key="3">
    <source>
        <dbReference type="Proteomes" id="UP000679690"/>
    </source>
</evidence>
<reference evidence="2 3" key="1">
    <citation type="submission" date="2021-03" db="EMBL/GenBank/DDBJ databases">
        <title>Actinoplanes flavus sp. nov., a novel actinomycete isolated from Coconut Palm rhizosphere soil.</title>
        <authorList>
            <person name="Luo X."/>
        </authorList>
    </citation>
    <scope>NUCLEOTIDE SEQUENCE [LARGE SCALE GENOMIC DNA]</scope>
    <source>
        <strain evidence="2 3">NEAU-H7</strain>
    </source>
</reference>
<dbReference type="InterPro" id="IPR002110">
    <property type="entry name" value="Ankyrin_rpt"/>
</dbReference>
<gene>
    <name evidence="2" type="ORF">J5X75_17260</name>
</gene>
<keyword evidence="3" id="KW-1185">Reference proteome</keyword>
<organism evidence="2 3">
    <name type="scientific">Actinoplanes flavus</name>
    <dbReference type="NCBI Taxonomy" id="2820290"/>
    <lineage>
        <taxon>Bacteria</taxon>
        <taxon>Bacillati</taxon>
        <taxon>Actinomycetota</taxon>
        <taxon>Actinomycetes</taxon>
        <taxon>Micromonosporales</taxon>
        <taxon>Micromonosporaceae</taxon>
        <taxon>Actinoplanes</taxon>
    </lineage>
</organism>
<dbReference type="EMBL" id="JAGFNS010000010">
    <property type="protein sequence ID" value="MBO3739274.1"/>
    <property type="molecule type" value="Genomic_DNA"/>
</dbReference>
<protein>
    <submittedName>
        <fullName evidence="2">Ankyrin repeat domain-containing protein</fullName>
    </submittedName>
</protein>
<dbReference type="Proteomes" id="UP000679690">
    <property type="component" value="Unassembled WGS sequence"/>
</dbReference>
<accession>A0ABS3UKH8</accession>
<proteinExistence type="predicted"/>
<dbReference type="InterPro" id="IPR036770">
    <property type="entry name" value="Ankyrin_rpt-contain_sf"/>
</dbReference>